<comment type="caution">
    <text evidence="3">The sequence shown here is derived from an EMBL/GenBank/DDBJ whole genome shotgun (WGS) entry which is preliminary data.</text>
</comment>
<keyword evidence="2" id="KW-0812">Transmembrane</keyword>
<keyword evidence="2" id="KW-0472">Membrane</keyword>
<reference evidence="3" key="2">
    <citation type="submission" date="2023-05" db="EMBL/GenBank/DDBJ databases">
        <authorList>
            <person name="Schelkunov M.I."/>
        </authorList>
    </citation>
    <scope>NUCLEOTIDE SEQUENCE</scope>
    <source>
        <strain evidence="3">Hsosn_3</strain>
        <tissue evidence="3">Leaf</tissue>
    </source>
</reference>
<dbReference type="EMBL" id="JAUIZM010000007">
    <property type="protein sequence ID" value="KAK1374759.1"/>
    <property type="molecule type" value="Genomic_DNA"/>
</dbReference>
<feature type="compositionally biased region" description="Basic and acidic residues" evidence="1">
    <location>
        <begin position="130"/>
        <end position="153"/>
    </location>
</feature>
<organism evidence="3 4">
    <name type="scientific">Heracleum sosnowskyi</name>
    <dbReference type="NCBI Taxonomy" id="360622"/>
    <lineage>
        <taxon>Eukaryota</taxon>
        <taxon>Viridiplantae</taxon>
        <taxon>Streptophyta</taxon>
        <taxon>Embryophyta</taxon>
        <taxon>Tracheophyta</taxon>
        <taxon>Spermatophyta</taxon>
        <taxon>Magnoliopsida</taxon>
        <taxon>eudicotyledons</taxon>
        <taxon>Gunneridae</taxon>
        <taxon>Pentapetalae</taxon>
        <taxon>asterids</taxon>
        <taxon>campanulids</taxon>
        <taxon>Apiales</taxon>
        <taxon>Apiaceae</taxon>
        <taxon>Apioideae</taxon>
        <taxon>apioid superclade</taxon>
        <taxon>Tordylieae</taxon>
        <taxon>Tordyliinae</taxon>
        <taxon>Heracleum</taxon>
    </lineage>
</organism>
<protein>
    <submittedName>
        <fullName evidence="3">Uncharacterized protein</fullName>
    </submittedName>
</protein>
<feature type="transmembrane region" description="Helical" evidence="2">
    <location>
        <begin position="44"/>
        <end position="62"/>
    </location>
</feature>
<feature type="compositionally biased region" description="Acidic residues" evidence="1">
    <location>
        <begin position="107"/>
        <end position="129"/>
    </location>
</feature>
<evidence type="ECO:0000256" key="1">
    <source>
        <dbReference type="SAM" id="MobiDB-lite"/>
    </source>
</evidence>
<keyword evidence="4" id="KW-1185">Reference proteome</keyword>
<proteinExistence type="predicted"/>
<evidence type="ECO:0000313" key="3">
    <source>
        <dbReference type="EMBL" id="KAK1374759.1"/>
    </source>
</evidence>
<evidence type="ECO:0000256" key="2">
    <source>
        <dbReference type="SAM" id="Phobius"/>
    </source>
</evidence>
<dbReference type="Proteomes" id="UP001237642">
    <property type="component" value="Unassembled WGS sequence"/>
</dbReference>
<evidence type="ECO:0000313" key="4">
    <source>
        <dbReference type="Proteomes" id="UP001237642"/>
    </source>
</evidence>
<accession>A0AAD8HXR4</accession>
<name>A0AAD8HXR4_9APIA</name>
<keyword evidence="2" id="KW-1133">Transmembrane helix</keyword>
<reference evidence="3" key="1">
    <citation type="submission" date="2023-02" db="EMBL/GenBank/DDBJ databases">
        <title>Genome of toxic invasive species Heracleum sosnowskyi carries increased number of genes despite the absence of recent whole-genome duplications.</title>
        <authorList>
            <person name="Schelkunov M."/>
            <person name="Shtratnikova V."/>
            <person name="Makarenko M."/>
            <person name="Klepikova A."/>
            <person name="Omelchenko D."/>
            <person name="Novikova G."/>
            <person name="Obukhova E."/>
            <person name="Bogdanov V."/>
            <person name="Penin A."/>
            <person name="Logacheva M."/>
        </authorList>
    </citation>
    <scope>NUCLEOTIDE SEQUENCE</scope>
    <source>
        <strain evidence="3">Hsosn_3</strain>
        <tissue evidence="3">Leaf</tissue>
    </source>
</reference>
<dbReference type="AlphaFoldDB" id="A0AAD8HXR4"/>
<sequence length="179" mass="20292">MQGQMKAALVLMLLLVVVCAFISLRLLNFSVLYENLFMVSSTRMFRYSVFNSIIFVILVRSFRSAASGVDEFLPFAELLSEELKYATEDSNEQDDDDSHCASGGYEGDNDDEDDDDGHSEMSYIEDDKETADNDSKNKVEAEQETASDHDFDNKAEAFISKVIQGWKKELMMDKLTMNI</sequence>
<gene>
    <name evidence="3" type="ORF">POM88_030952</name>
</gene>
<feature type="region of interest" description="Disordered" evidence="1">
    <location>
        <begin position="86"/>
        <end position="153"/>
    </location>
</feature>